<dbReference type="Gene3D" id="3.10.450.50">
    <property type="match status" value="1"/>
</dbReference>
<dbReference type="RefSeq" id="WP_068924336.1">
    <property type="nucleotide sequence ID" value="NZ_BMQP01000013.1"/>
</dbReference>
<dbReference type="InterPro" id="IPR032710">
    <property type="entry name" value="NTF2-like_dom_sf"/>
</dbReference>
<organism evidence="2 3">
    <name type="scientific">Planobispora rosea</name>
    <dbReference type="NCBI Taxonomy" id="35762"/>
    <lineage>
        <taxon>Bacteria</taxon>
        <taxon>Bacillati</taxon>
        <taxon>Actinomycetota</taxon>
        <taxon>Actinomycetes</taxon>
        <taxon>Streptosporangiales</taxon>
        <taxon>Streptosporangiaceae</taxon>
        <taxon>Planobispora</taxon>
    </lineage>
</organism>
<comment type="caution">
    <text evidence="2">The sequence shown here is derived from an EMBL/GenBank/DDBJ whole genome shotgun (WGS) entry which is preliminary data.</text>
</comment>
<keyword evidence="3" id="KW-1185">Reference proteome</keyword>
<protein>
    <recommendedName>
        <fullName evidence="1">SnoaL-like domain-containing protein</fullName>
    </recommendedName>
</protein>
<accession>A0A8J3WBN8</accession>
<dbReference type="SUPFAM" id="SSF54427">
    <property type="entry name" value="NTF2-like"/>
    <property type="match status" value="1"/>
</dbReference>
<dbReference type="Pfam" id="PF12680">
    <property type="entry name" value="SnoaL_2"/>
    <property type="match status" value="1"/>
</dbReference>
<evidence type="ECO:0000313" key="3">
    <source>
        <dbReference type="Proteomes" id="UP000655044"/>
    </source>
</evidence>
<proteinExistence type="predicted"/>
<evidence type="ECO:0000259" key="1">
    <source>
        <dbReference type="Pfam" id="PF12680"/>
    </source>
</evidence>
<dbReference type="InterPro" id="IPR037401">
    <property type="entry name" value="SnoaL-like"/>
</dbReference>
<sequence length="122" mass="14429">MTDLSRVSAWIDGYVKAWNSNDPEHIGALFTEDAEYYTAPFDPPWRGRREIVSRWLERRDEPGETTFEWSPVSVTDEVAIIRGTTAYPDLTYSNLWVIRLDADGRCREFTEWWMKHPKSRTR</sequence>
<name>A0A8J3WBN8_PLARO</name>
<reference evidence="2" key="1">
    <citation type="submission" date="2021-01" db="EMBL/GenBank/DDBJ databases">
        <title>Whole genome shotgun sequence of Planobispora rosea NBRC 15558.</title>
        <authorList>
            <person name="Komaki H."/>
            <person name="Tamura T."/>
        </authorList>
    </citation>
    <scope>NUCLEOTIDE SEQUENCE</scope>
    <source>
        <strain evidence="2">NBRC 15558</strain>
    </source>
</reference>
<dbReference type="EMBL" id="BOOI01000012">
    <property type="protein sequence ID" value="GIH83148.1"/>
    <property type="molecule type" value="Genomic_DNA"/>
</dbReference>
<dbReference type="OrthoDB" id="8526151at2"/>
<dbReference type="AlphaFoldDB" id="A0A8J3WBN8"/>
<gene>
    <name evidence="2" type="ORF">Pro02_15560</name>
</gene>
<evidence type="ECO:0000313" key="2">
    <source>
        <dbReference type="EMBL" id="GIH83148.1"/>
    </source>
</evidence>
<feature type="domain" description="SnoaL-like" evidence="1">
    <location>
        <begin position="13"/>
        <end position="107"/>
    </location>
</feature>
<dbReference type="Proteomes" id="UP000655044">
    <property type="component" value="Unassembled WGS sequence"/>
</dbReference>